<dbReference type="Proteomes" id="UP000266861">
    <property type="component" value="Unassembled WGS sequence"/>
</dbReference>
<keyword evidence="5 9" id="KW-0862">Zinc</keyword>
<evidence type="ECO:0000256" key="5">
    <source>
        <dbReference type="ARBA" id="ARBA00022833"/>
    </source>
</evidence>
<evidence type="ECO:0000313" key="13">
    <source>
        <dbReference type="EMBL" id="RHZ56106.1"/>
    </source>
</evidence>
<name>A0A397H395_9GLOM</name>
<evidence type="ECO:0000256" key="11">
    <source>
        <dbReference type="RuleBase" id="RU003474"/>
    </source>
</evidence>
<dbReference type="SMART" id="SM00661">
    <property type="entry name" value="RPOL9"/>
    <property type="match status" value="1"/>
</dbReference>
<comment type="function">
    <text evidence="8">DNA-dependent RNA polymerase catalyzes the transcription of DNA into RNA using the four ribonucleoside triphosphates as substrates.</text>
</comment>
<dbReference type="GO" id="GO:0005666">
    <property type="term" value="C:RNA polymerase III complex"/>
    <property type="evidence" value="ECO:0007669"/>
    <property type="project" value="UniProtKB-ARBA"/>
</dbReference>
<dbReference type="PIRSF" id="PIRSF005586">
    <property type="entry name" value="RNApol_RpoM"/>
    <property type="match status" value="1"/>
</dbReference>
<dbReference type="FunFam" id="2.20.25.10:FF:000005">
    <property type="entry name" value="DNA-directed RNA polymerase subunit"/>
    <property type="match status" value="1"/>
</dbReference>
<dbReference type="PANTHER" id="PTHR11239:SF12">
    <property type="entry name" value="DNA-DIRECTED RNA POLYMERASE III SUBUNIT RPC10"/>
    <property type="match status" value="1"/>
</dbReference>
<dbReference type="GO" id="GO:0006386">
    <property type="term" value="P:termination of RNA polymerase III transcription"/>
    <property type="evidence" value="ECO:0007669"/>
    <property type="project" value="TreeGrafter"/>
</dbReference>
<dbReference type="SUPFAM" id="SSF57783">
    <property type="entry name" value="Zinc beta-ribbon"/>
    <property type="match status" value="1"/>
</dbReference>
<dbReference type="OrthoDB" id="282152at2759"/>
<keyword evidence="4 10" id="KW-0863">Zinc-finger</keyword>
<comment type="similarity">
    <text evidence="8 11">Belongs to the archaeal rpoM/eukaryotic RPA12/RPB9/RPC11 RNA polymerase family.</text>
</comment>
<evidence type="ECO:0000256" key="8">
    <source>
        <dbReference type="PIRNR" id="PIRNR005586"/>
    </source>
</evidence>
<keyword evidence="6 8" id="KW-0804">Transcription</keyword>
<evidence type="ECO:0000256" key="10">
    <source>
        <dbReference type="PIRSR" id="PIRSR005586-2"/>
    </source>
</evidence>
<feature type="binding site" evidence="9">
    <location>
        <position position="4"/>
    </location>
    <ligand>
        <name>Zn(2+)</name>
        <dbReference type="ChEBI" id="CHEBI:29105"/>
        <label>1</label>
    </ligand>
</feature>
<keyword evidence="14" id="KW-1185">Reference proteome</keyword>
<dbReference type="GO" id="GO:0003899">
    <property type="term" value="F:DNA-directed RNA polymerase activity"/>
    <property type="evidence" value="ECO:0007669"/>
    <property type="project" value="InterPro"/>
</dbReference>
<dbReference type="Gene3D" id="2.20.25.10">
    <property type="match status" value="1"/>
</dbReference>
<feature type="domain" description="TFIIS-type" evidence="12">
    <location>
        <begin position="70"/>
        <end position="112"/>
    </location>
</feature>
<accession>A0A397H395</accession>
<feature type="binding site" evidence="9">
    <location>
        <position position="77"/>
    </location>
    <ligand>
        <name>Zn(2+)</name>
        <dbReference type="ChEBI" id="CHEBI:29105"/>
        <label>2</label>
    </ligand>
</feature>
<evidence type="ECO:0000256" key="4">
    <source>
        <dbReference type="ARBA" id="ARBA00022771"/>
    </source>
</evidence>
<evidence type="ECO:0000313" key="14">
    <source>
        <dbReference type="Proteomes" id="UP000266861"/>
    </source>
</evidence>
<feature type="binding site" evidence="9">
    <location>
        <position position="74"/>
    </location>
    <ligand>
        <name>Zn(2+)</name>
        <dbReference type="ChEBI" id="CHEBI:29105"/>
        <label>2</label>
    </ligand>
</feature>
<dbReference type="InterPro" id="IPR034014">
    <property type="entry name" value="Zn_ribbon_RPC11_C"/>
</dbReference>
<feature type="binding site" evidence="9">
    <location>
        <position position="7"/>
    </location>
    <ligand>
        <name>Zn(2+)</name>
        <dbReference type="ChEBI" id="CHEBI:29105"/>
        <label>1</label>
    </ligand>
</feature>
<feature type="binding site" evidence="9">
    <location>
        <position position="107"/>
    </location>
    <ligand>
        <name>Zn(2+)</name>
        <dbReference type="ChEBI" id="CHEBI:29105"/>
        <label>2</label>
    </ligand>
</feature>
<dbReference type="STRING" id="1348612.A0A397H395"/>
<dbReference type="PANTHER" id="PTHR11239">
    <property type="entry name" value="DNA-DIRECTED RNA POLYMERASE"/>
    <property type="match status" value="1"/>
</dbReference>
<organism evidence="13 14">
    <name type="scientific">Diversispora epigaea</name>
    <dbReference type="NCBI Taxonomy" id="1348612"/>
    <lineage>
        <taxon>Eukaryota</taxon>
        <taxon>Fungi</taxon>
        <taxon>Fungi incertae sedis</taxon>
        <taxon>Mucoromycota</taxon>
        <taxon>Glomeromycotina</taxon>
        <taxon>Glomeromycetes</taxon>
        <taxon>Diversisporales</taxon>
        <taxon>Diversisporaceae</taxon>
        <taxon>Diversispora</taxon>
    </lineage>
</organism>
<dbReference type="CDD" id="cd10509">
    <property type="entry name" value="Zn-ribbon_RPC11"/>
    <property type="match status" value="1"/>
</dbReference>
<dbReference type="InterPro" id="IPR001222">
    <property type="entry name" value="Znf_TFIIS"/>
</dbReference>
<dbReference type="AlphaFoldDB" id="A0A397H395"/>
<dbReference type="PROSITE" id="PS51133">
    <property type="entry name" value="ZF_TFIIS_2"/>
    <property type="match status" value="1"/>
</dbReference>
<dbReference type="SMART" id="SM00440">
    <property type="entry name" value="ZnF_C2C2"/>
    <property type="match status" value="1"/>
</dbReference>
<evidence type="ECO:0000259" key="12">
    <source>
        <dbReference type="PROSITE" id="PS51133"/>
    </source>
</evidence>
<sequence>MLFCPCCGNILLIKSHTQGEQSFYCQTCPYVFPIGCRIGQQIYKNRTILKRKEVDDVLGGEEAWKNVDSTDARCPKCEHPRAYFMQIQTRSADEPMSIFYKCCNHDCGFQWNEK</sequence>
<feature type="binding site" evidence="9">
    <location>
        <position position="25"/>
    </location>
    <ligand>
        <name>Zn(2+)</name>
        <dbReference type="ChEBI" id="CHEBI:29105"/>
        <label>1</label>
    </ligand>
</feature>
<comment type="caution">
    <text evidence="13">The sequence shown here is derived from an EMBL/GenBank/DDBJ whole genome shotgun (WGS) entry which is preliminary data.</text>
</comment>
<protein>
    <recommendedName>
        <fullName evidence="8">DNA-directed RNA polymerase subunit</fullName>
    </recommendedName>
</protein>
<keyword evidence="7 8" id="KW-0539">Nucleus</keyword>
<reference evidence="13 14" key="1">
    <citation type="submission" date="2018-08" db="EMBL/GenBank/DDBJ databases">
        <title>Genome and evolution of the arbuscular mycorrhizal fungus Diversispora epigaea (formerly Glomus versiforme) and its bacterial endosymbionts.</title>
        <authorList>
            <person name="Sun X."/>
            <person name="Fei Z."/>
            <person name="Harrison M."/>
        </authorList>
    </citation>
    <scope>NUCLEOTIDE SEQUENCE [LARGE SCALE GENOMIC DNA]</scope>
    <source>
        <strain evidence="13 14">IT104</strain>
    </source>
</reference>
<keyword evidence="3 9" id="KW-0479">Metal-binding</keyword>
<dbReference type="EMBL" id="PQFF01000361">
    <property type="protein sequence ID" value="RHZ56106.1"/>
    <property type="molecule type" value="Genomic_DNA"/>
</dbReference>
<keyword evidence="2 8" id="KW-0240">DNA-directed RNA polymerase</keyword>
<comment type="subcellular location">
    <subcellularLocation>
        <location evidence="1 8">Nucleus</location>
    </subcellularLocation>
</comment>
<evidence type="ECO:0000256" key="3">
    <source>
        <dbReference type="ARBA" id="ARBA00022723"/>
    </source>
</evidence>
<dbReference type="InterPro" id="IPR012164">
    <property type="entry name" value="Rpa12/Rpb9/Rpc10/TFS"/>
</dbReference>
<dbReference type="InterPro" id="IPR001529">
    <property type="entry name" value="Zn_ribbon_RPB9"/>
</dbReference>
<gene>
    <name evidence="13" type="ORF">Glove_406g44</name>
</gene>
<dbReference type="PROSITE" id="PS00466">
    <property type="entry name" value="ZF_TFIIS_1"/>
    <property type="match status" value="1"/>
</dbReference>
<evidence type="ECO:0000256" key="9">
    <source>
        <dbReference type="PIRSR" id="PIRSR005586-1"/>
    </source>
</evidence>
<evidence type="ECO:0000256" key="2">
    <source>
        <dbReference type="ARBA" id="ARBA00022478"/>
    </source>
</evidence>
<dbReference type="Pfam" id="PF01096">
    <property type="entry name" value="Zn_ribbon_TFIIS"/>
    <property type="match status" value="1"/>
</dbReference>
<evidence type="ECO:0000256" key="1">
    <source>
        <dbReference type="ARBA" id="ARBA00004123"/>
    </source>
</evidence>
<dbReference type="GO" id="GO:0003676">
    <property type="term" value="F:nucleic acid binding"/>
    <property type="evidence" value="ECO:0007669"/>
    <property type="project" value="InterPro"/>
</dbReference>
<evidence type="ECO:0000256" key="7">
    <source>
        <dbReference type="ARBA" id="ARBA00023242"/>
    </source>
</evidence>
<evidence type="ECO:0000256" key="6">
    <source>
        <dbReference type="ARBA" id="ARBA00023163"/>
    </source>
</evidence>
<feature type="binding site" evidence="9">
    <location>
        <position position="28"/>
    </location>
    <ligand>
        <name>Zn(2+)</name>
        <dbReference type="ChEBI" id="CHEBI:29105"/>
        <label>1</label>
    </ligand>
</feature>
<dbReference type="GO" id="GO:0008270">
    <property type="term" value="F:zinc ion binding"/>
    <property type="evidence" value="ECO:0007669"/>
    <property type="project" value="UniProtKB-KW"/>
</dbReference>
<feature type="zinc finger region" description="C4-type" evidence="10">
    <location>
        <begin position="4"/>
        <end position="28"/>
    </location>
</feature>
<proteinExistence type="inferred from homology"/>
<dbReference type="Pfam" id="PF02150">
    <property type="entry name" value="Zn_ribbon_RPB9"/>
    <property type="match status" value="1"/>
</dbReference>
<feature type="binding site" evidence="9">
    <location>
        <position position="102"/>
    </location>
    <ligand>
        <name>Zn(2+)</name>
        <dbReference type="ChEBI" id="CHEBI:29105"/>
        <label>2</label>
    </ligand>
</feature>